<accession>A0A974I4H3</accession>
<organism evidence="2 3">
    <name type="scientific">Xenopus laevis</name>
    <name type="common">African clawed frog</name>
    <dbReference type="NCBI Taxonomy" id="8355"/>
    <lineage>
        <taxon>Eukaryota</taxon>
        <taxon>Metazoa</taxon>
        <taxon>Chordata</taxon>
        <taxon>Craniata</taxon>
        <taxon>Vertebrata</taxon>
        <taxon>Euteleostomi</taxon>
        <taxon>Amphibia</taxon>
        <taxon>Batrachia</taxon>
        <taxon>Anura</taxon>
        <taxon>Pipoidea</taxon>
        <taxon>Pipidae</taxon>
        <taxon>Xenopodinae</taxon>
        <taxon>Xenopus</taxon>
        <taxon>Xenopus</taxon>
    </lineage>
</organism>
<feature type="transmembrane region" description="Helical" evidence="1">
    <location>
        <begin position="66"/>
        <end position="84"/>
    </location>
</feature>
<dbReference type="Proteomes" id="UP000694892">
    <property type="component" value="Chromosome 1L"/>
</dbReference>
<reference evidence="3" key="1">
    <citation type="journal article" date="2016" name="Nature">
        <title>Genome evolution in the allotetraploid frog Xenopus laevis.</title>
        <authorList>
            <person name="Session A.M."/>
            <person name="Uno Y."/>
            <person name="Kwon T."/>
            <person name="Chapman J.A."/>
            <person name="Toyoda A."/>
            <person name="Takahashi S."/>
            <person name="Fukui A."/>
            <person name="Hikosaka A."/>
            <person name="Suzuki A."/>
            <person name="Kondo M."/>
            <person name="van Heeringen S.J."/>
            <person name="Quigley I."/>
            <person name="Heinz S."/>
            <person name="Ogino H."/>
            <person name="Ochi H."/>
            <person name="Hellsten U."/>
            <person name="Lyons J.B."/>
            <person name="Simakov O."/>
            <person name="Putnam N."/>
            <person name="Stites J."/>
            <person name="Kuroki Y."/>
            <person name="Tanaka T."/>
            <person name="Michiue T."/>
            <person name="Watanabe M."/>
            <person name="Bogdanovic O."/>
            <person name="Lister R."/>
            <person name="Georgiou G."/>
            <person name="Paranjpe S.S."/>
            <person name="van Kruijsbergen I."/>
            <person name="Shu S."/>
            <person name="Carlson J."/>
            <person name="Kinoshita T."/>
            <person name="Ohta Y."/>
            <person name="Mawaribuchi S."/>
            <person name="Jenkins J."/>
            <person name="Grimwood J."/>
            <person name="Schmutz J."/>
            <person name="Mitros T."/>
            <person name="Mozaffari S.V."/>
            <person name="Suzuki Y."/>
            <person name="Haramoto Y."/>
            <person name="Yamamoto T.S."/>
            <person name="Takagi C."/>
            <person name="Heald R."/>
            <person name="Miller K."/>
            <person name="Haudenschild C."/>
            <person name="Kitzman J."/>
            <person name="Nakayama T."/>
            <person name="Izutsu Y."/>
            <person name="Robert J."/>
            <person name="Fortriede J."/>
            <person name="Burns K."/>
            <person name="Lotay V."/>
            <person name="Karimi K."/>
            <person name="Yasuoka Y."/>
            <person name="Dichmann D.S."/>
            <person name="Flajnik M.F."/>
            <person name="Houston D.W."/>
            <person name="Shendure J."/>
            <person name="DuPasquier L."/>
            <person name="Vize P.D."/>
            <person name="Zorn A.M."/>
            <person name="Ito M."/>
            <person name="Marcotte E.M."/>
            <person name="Wallingford J.B."/>
            <person name="Ito Y."/>
            <person name="Asashima M."/>
            <person name="Ueno N."/>
            <person name="Matsuda Y."/>
            <person name="Veenstra G.J."/>
            <person name="Fujiyama A."/>
            <person name="Harland R.M."/>
            <person name="Taira M."/>
            <person name="Rokhsar D.S."/>
        </authorList>
    </citation>
    <scope>NUCLEOTIDE SEQUENCE [LARGE SCALE GENOMIC DNA]</scope>
    <source>
        <strain evidence="3">J</strain>
    </source>
</reference>
<evidence type="ECO:0000313" key="3">
    <source>
        <dbReference type="Proteomes" id="UP000694892"/>
    </source>
</evidence>
<gene>
    <name evidence="2" type="ORF">XELAEV_18006582mg</name>
</gene>
<keyword evidence="1" id="KW-0472">Membrane</keyword>
<protein>
    <submittedName>
        <fullName evidence="2">Uncharacterized protein</fullName>
    </submittedName>
</protein>
<proteinExistence type="predicted"/>
<keyword evidence="1" id="KW-1133">Transmembrane helix</keyword>
<dbReference type="EMBL" id="CM004466">
    <property type="protein sequence ID" value="OCU00802.1"/>
    <property type="molecule type" value="Genomic_DNA"/>
</dbReference>
<sequence>MNRARGLAHYITTSIVLTRNIFLGKGSTSSEETAWPMCQGTETFICFCNVPSMLMSLKLFIWQLRGYVRLLLFIFFLLVNNMIYPPPFISPAPPSNTSF</sequence>
<name>A0A974I4H3_XENLA</name>
<evidence type="ECO:0000256" key="1">
    <source>
        <dbReference type="SAM" id="Phobius"/>
    </source>
</evidence>
<keyword evidence="1" id="KW-0812">Transmembrane</keyword>
<evidence type="ECO:0000313" key="2">
    <source>
        <dbReference type="EMBL" id="OCU00802.1"/>
    </source>
</evidence>
<dbReference type="AlphaFoldDB" id="A0A974I4H3"/>